<evidence type="ECO:0000313" key="2">
    <source>
        <dbReference type="EMBL" id="KAJ1189946.1"/>
    </source>
</evidence>
<accession>A0AAV7UMM3</accession>
<dbReference type="AlphaFoldDB" id="A0AAV7UMM3"/>
<dbReference type="EMBL" id="JANPWB010000005">
    <property type="protein sequence ID" value="KAJ1189946.1"/>
    <property type="molecule type" value="Genomic_DNA"/>
</dbReference>
<keyword evidence="3" id="KW-1185">Reference proteome</keyword>
<reference evidence="2" key="1">
    <citation type="journal article" date="2022" name="bioRxiv">
        <title>Sequencing and chromosome-scale assembly of the giantPleurodeles waltlgenome.</title>
        <authorList>
            <person name="Brown T."/>
            <person name="Elewa A."/>
            <person name="Iarovenko S."/>
            <person name="Subramanian E."/>
            <person name="Araus A.J."/>
            <person name="Petzold A."/>
            <person name="Susuki M."/>
            <person name="Suzuki K.-i.T."/>
            <person name="Hayashi T."/>
            <person name="Toyoda A."/>
            <person name="Oliveira C."/>
            <person name="Osipova E."/>
            <person name="Leigh N.D."/>
            <person name="Simon A."/>
            <person name="Yun M.H."/>
        </authorList>
    </citation>
    <scope>NUCLEOTIDE SEQUENCE</scope>
    <source>
        <strain evidence="2">20211129_DDA</strain>
        <tissue evidence="2">Liver</tissue>
    </source>
</reference>
<comment type="caution">
    <text evidence="2">The sequence shown here is derived from an EMBL/GenBank/DDBJ whole genome shotgun (WGS) entry which is preliminary data.</text>
</comment>
<feature type="region of interest" description="Disordered" evidence="1">
    <location>
        <begin position="27"/>
        <end position="85"/>
    </location>
</feature>
<evidence type="ECO:0000256" key="1">
    <source>
        <dbReference type="SAM" id="MobiDB-lite"/>
    </source>
</evidence>
<proteinExistence type="predicted"/>
<organism evidence="2 3">
    <name type="scientific">Pleurodeles waltl</name>
    <name type="common">Iberian ribbed newt</name>
    <dbReference type="NCBI Taxonomy" id="8319"/>
    <lineage>
        <taxon>Eukaryota</taxon>
        <taxon>Metazoa</taxon>
        <taxon>Chordata</taxon>
        <taxon>Craniata</taxon>
        <taxon>Vertebrata</taxon>
        <taxon>Euteleostomi</taxon>
        <taxon>Amphibia</taxon>
        <taxon>Batrachia</taxon>
        <taxon>Caudata</taxon>
        <taxon>Salamandroidea</taxon>
        <taxon>Salamandridae</taxon>
        <taxon>Pleurodelinae</taxon>
        <taxon>Pleurodeles</taxon>
    </lineage>
</organism>
<feature type="non-terminal residue" evidence="2">
    <location>
        <position position="1"/>
    </location>
</feature>
<sequence length="85" mass="9115">VEPYKFKQRAAIPRPSASSCYHNRCFHDGVGSTPQQAQHTGSMGQSAKTTSHKSFGTASGVSSIKSISTTGSPQTHPCQNRQHDN</sequence>
<feature type="non-terminal residue" evidence="2">
    <location>
        <position position="85"/>
    </location>
</feature>
<protein>
    <submittedName>
        <fullName evidence="2">Uncharacterized protein</fullName>
    </submittedName>
</protein>
<feature type="compositionally biased region" description="Polar residues" evidence="1">
    <location>
        <begin position="32"/>
        <end position="85"/>
    </location>
</feature>
<name>A0AAV7UMM3_PLEWA</name>
<gene>
    <name evidence="2" type="ORF">NDU88_006687</name>
</gene>
<evidence type="ECO:0000313" key="3">
    <source>
        <dbReference type="Proteomes" id="UP001066276"/>
    </source>
</evidence>
<dbReference type="Proteomes" id="UP001066276">
    <property type="component" value="Chromosome 3_1"/>
</dbReference>